<protein>
    <submittedName>
        <fullName evidence="2">Molybdopterin-dependent oxidoreductase</fullName>
    </submittedName>
</protein>
<dbReference type="InterPro" id="IPR000572">
    <property type="entry name" value="OxRdtase_Mopterin-bd_dom"/>
</dbReference>
<name>A0ABT8YFX3_9SPHN</name>
<dbReference type="Gene3D" id="3.90.420.10">
    <property type="entry name" value="Oxidoreductase, molybdopterin-binding domain"/>
    <property type="match status" value="1"/>
</dbReference>
<evidence type="ECO:0000313" key="2">
    <source>
        <dbReference type="EMBL" id="MDO6416744.1"/>
    </source>
</evidence>
<keyword evidence="3" id="KW-1185">Reference proteome</keyword>
<evidence type="ECO:0000259" key="1">
    <source>
        <dbReference type="Pfam" id="PF00174"/>
    </source>
</evidence>
<dbReference type="PANTHER" id="PTHR43032:SF2">
    <property type="entry name" value="BLL0505 PROTEIN"/>
    <property type="match status" value="1"/>
</dbReference>
<dbReference type="Pfam" id="PF00174">
    <property type="entry name" value="Oxidored_molyb"/>
    <property type="match status" value="1"/>
</dbReference>
<reference evidence="2" key="1">
    <citation type="submission" date="2023-07" db="EMBL/GenBank/DDBJ databases">
        <authorList>
            <person name="Kim M."/>
        </authorList>
    </citation>
    <scope>NUCLEOTIDE SEQUENCE</scope>
    <source>
        <strain evidence="2">BIUV-7</strain>
    </source>
</reference>
<dbReference type="RefSeq" id="WP_303546552.1">
    <property type="nucleotide sequence ID" value="NZ_JAUOTP010000012.1"/>
</dbReference>
<sequence>MSGPLTRRGLIALGGGALLAGCDKIGASSAAKSTFKAAEKLTMGAQRLVTDRAALAPEFGAGDISPVFRSNGNATPGTPDYARLLAGDFRDWRLEVSGLVDRPQLLSLAEIEAMPRRTQTTRHDCVEGWSAIGRWTGVPLRLVLARAGVRPSARYIVFHCFDSFAGAPYYESVDMIDALHPQTILAFGLNGHRLPVPNGAPLRLRVERQLGYKHAKFLRGVEAVASLDSIGRGGGGTWEDVGDYAWYAGI</sequence>
<dbReference type="Proteomes" id="UP001169764">
    <property type="component" value="Unassembled WGS sequence"/>
</dbReference>
<dbReference type="InterPro" id="IPR036374">
    <property type="entry name" value="OxRdtase_Mopterin-bd_sf"/>
</dbReference>
<dbReference type="PROSITE" id="PS51257">
    <property type="entry name" value="PROKAR_LIPOPROTEIN"/>
    <property type="match status" value="1"/>
</dbReference>
<evidence type="ECO:0000313" key="3">
    <source>
        <dbReference type="Proteomes" id="UP001169764"/>
    </source>
</evidence>
<feature type="domain" description="Oxidoreductase molybdopterin-binding" evidence="1">
    <location>
        <begin position="89"/>
        <end position="224"/>
    </location>
</feature>
<organism evidence="2 3">
    <name type="scientific">Sphingomonas natans</name>
    <dbReference type="NCBI Taxonomy" id="3063330"/>
    <lineage>
        <taxon>Bacteria</taxon>
        <taxon>Pseudomonadati</taxon>
        <taxon>Pseudomonadota</taxon>
        <taxon>Alphaproteobacteria</taxon>
        <taxon>Sphingomonadales</taxon>
        <taxon>Sphingomonadaceae</taxon>
        <taxon>Sphingomonas</taxon>
    </lineage>
</organism>
<gene>
    <name evidence="2" type="ORF">Q4F19_20335</name>
</gene>
<dbReference type="PANTHER" id="PTHR43032">
    <property type="entry name" value="PROTEIN-METHIONINE-SULFOXIDE REDUCTASE"/>
    <property type="match status" value="1"/>
</dbReference>
<accession>A0ABT8YFX3</accession>
<comment type="caution">
    <text evidence="2">The sequence shown here is derived from an EMBL/GenBank/DDBJ whole genome shotgun (WGS) entry which is preliminary data.</text>
</comment>
<proteinExistence type="predicted"/>
<dbReference type="SUPFAM" id="SSF56524">
    <property type="entry name" value="Oxidoreductase molybdopterin-binding domain"/>
    <property type="match status" value="1"/>
</dbReference>
<dbReference type="EMBL" id="JAUOTP010000012">
    <property type="protein sequence ID" value="MDO6416744.1"/>
    <property type="molecule type" value="Genomic_DNA"/>
</dbReference>